<evidence type="ECO:0000313" key="2">
    <source>
        <dbReference type="Proteomes" id="UP000054874"/>
    </source>
</evidence>
<dbReference type="RefSeq" id="WP_058352711.1">
    <property type="nucleotide sequence ID" value="NZ_CABMMD010000153.1"/>
</dbReference>
<dbReference type="STRING" id="290052.ASU35_01800"/>
<dbReference type="SUPFAM" id="SSF56349">
    <property type="entry name" value="DNA breaking-rejoining enzymes"/>
    <property type="match status" value="1"/>
</dbReference>
<reference evidence="1 2" key="1">
    <citation type="submission" date="2015-11" db="EMBL/GenBank/DDBJ databases">
        <title>Butyribacter intestini gen. nov., sp. nov., a butyric acid-producing bacterium of the family Lachnospiraceae isolated from the human faeces.</title>
        <authorList>
            <person name="Zou Y."/>
            <person name="Xue W."/>
            <person name="Luo G."/>
            <person name="Lv M."/>
        </authorList>
    </citation>
    <scope>NUCLEOTIDE SEQUENCE [LARGE SCALE GENOMIC DNA]</scope>
    <source>
        <strain evidence="1 2">ACET-33324</strain>
    </source>
</reference>
<accession>A0A0V8QFA6</accession>
<evidence type="ECO:0000313" key="1">
    <source>
        <dbReference type="EMBL" id="KSV59075.1"/>
    </source>
</evidence>
<dbReference type="OrthoDB" id="111144at2"/>
<comment type="caution">
    <text evidence="1">The sequence shown here is derived from an EMBL/GenBank/DDBJ whole genome shotgun (WGS) entry which is preliminary data.</text>
</comment>
<dbReference type="AlphaFoldDB" id="A0A0V8QFA6"/>
<dbReference type="EMBL" id="LNAM01000153">
    <property type="protein sequence ID" value="KSV59075.1"/>
    <property type="molecule type" value="Genomic_DNA"/>
</dbReference>
<proteinExistence type="predicted"/>
<sequence length="121" mass="14012">MKYITEDFLKDFVKNMTHEFSMSVKCYSNCRTLIYGIFKRAKKKKLISFSVTESIKDMEISKKSFKKTIVRADVQVFLCGEKESVEKYLEENPDITNLGILLMFKTGVRIGELAAFKVSDE</sequence>
<gene>
    <name evidence="1" type="ORF">ASU35_01800</name>
</gene>
<dbReference type="Proteomes" id="UP000054874">
    <property type="component" value="Unassembled WGS sequence"/>
</dbReference>
<evidence type="ECO:0008006" key="3">
    <source>
        <dbReference type="Google" id="ProtNLM"/>
    </source>
</evidence>
<dbReference type="GO" id="GO:0003677">
    <property type="term" value="F:DNA binding"/>
    <property type="evidence" value="ECO:0007669"/>
    <property type="project" value="InterPro"/>
</dbReference>
<protein>
    <recommendedName>
        <fullName evidence="3">Tyr recombinase domain-containing protein</fullName>
    </recommendedName>
</protein>
<name>A0A0V8QFA6_9FIRM</name>
<organism evidence="1 2">
    <name type="scientific">Acetivibrio ethanolgignens</name>
    <dbReference type="NCBI Taxonomy" id="290052"/>
    <lineage>
        <taxon>Bacteria</taxon>
        <taxon>Bacillati</taxon>
        <taxon>Bacillota</taxon>
        <taxon>Clostridia</taxon>
        <taxon>Eubacteriales</taxon>
        <taxon>Oscillospiraceae</taxon>
        <taxon>Acetivibrio</taxon>
    </lineage>
</organism>
<keyword evidence="2" id="KW-1185">Reference proteome</keyword>
<dbReference type="InterPro" id="IPR011010">
    <property type="entry name" value="DNA_brk_join_enz"/>
</dbReference>